<comment type="subcellular location">
    <subcellularLocation>
        <location evidence="1">Cell membrane</location>
        <topology evidence="1">Multi-pass membrane protein</topology>
    </subcellularLocation>
</comment>
<reference evidence="8 9" key="1">
    <citation type="submission" date="2020-04" db="EMBL/GenBank/DDBJ databases">
        <title>Genome sequencing of novel species.</title>
        <authorList>
            <person name="Heo J."/>
            <person name="Kim S.-J."/>
            <person name="Kim J.-S."/>
            <person name="Hong S.-B."/>
            <person name="Kwon S.-W."/>
        </authorList>
    </citation>
    <scope>NUCLEOTIDE SEQUENCE [LARGE SCALE GENOMIC DNA]</scope>
    <source>
        <strain evidence="8 9">GN2-R2</strain>
    </source>
</reference>
<feature type="transmembrane region" description="Helical" evidence="6">
    <location>
        <begin position="265"/>
        <end position="287"/>
    </location>
</feature>
<protein>
    <submittedName>
        <fullName evidence="8">Type II secretion system F family protein</fullName>
    </submittedName>
</protein>
<dbReference type="GO" id="GO:0005886">
    <property type="term" value="C:plasma membrane"/>
    <property type="evidence" value="ECO:0007669"/>
    <property type="project" value="UniProtKB-SubCell"/>
</dbReference>
<evidence type="ECO:0000256" key="3">
    <source>
        <dbReference type="ARBA" id="ARBA00022692"/>
    </source>
</evidence>
<evidence type="ECO:0000313" key="9">
    <source>
        <dbReference type="Proteomes" id="UP000502415"/>
    </source>
</evidence>
<name>A0A7Z2W1S5_9BURK</name>
<dbReference type="KEGG" id="mfy:HH212_24780"/>
<dbReference type="InterPro" id="IPR018076">
    <property type="entry name" value="T2SS_GspF_dom"/>
</dbReference>
<feature type="transmembrane region" description="Helical" evidence="6">
    <location>
        <begin position="92"/>
        <end position="110"/>
    </location>
</feature>
<feature type="transmembrane region" description="Helical" evidence="6">
    <location>
        <begin position="6"/>
        <end position="27"/>
    </location>
</feature>
<dbReference type="Pfam" id="PF00482">
    <property type="entry name" value="T2SSF"/>
    <property type="match status" value="1"/>
</dbReference>
<accession>A0A7Z2W1S5</accession>
<keyword evidence="9" id="KW-1185">Reference proteome</keyword>
<keyword evidence="4 6" id="KW-1133">Transmembrane helix</keyword>
<dbReference type="PANTHER" id="PTHR35007">
    <property type="entry name" value="INTEGRAL MEMBRANE PROTEIN-RELATED"/>
    <property type="match status" value="1"/>
</dbReference>
<dbReference type="AlphaFoldDB" id="A0A7Z2W1S5"/>
<feature type="transmembrane region" description="Helical" evidence="6">
    <location>
        <begin position="116"/>
        <end position="137"/>
    </location>
</feature>
<sequence length="295" mass="32842">MLTQLLIAIFVGLSFVAFAAAVIYSALRLKAEVPEEDREYLDPLPRGLRMLWPLLRVVDYHVCQRLPQRLLAGPAESLRLSGLLYLMSPTQFLALCLVGMIGFFVLALVACKLIDVDSFLVLLGAAAFGFIYPRVWLKDSLKKRRKLMVKALPVYLDFLTMGVEAGLNMAGAIGQAVSKGPTSPLKNEFAFVLRDLRAGLTRAEALRRMDERVQIPQVSSFISAVIQAERMGASLGPTFRSQADQRRIERFQLAEKLAMEAPVKLIFPLVAFIFPVTFLVLMFPIAVKFMQSGAF</sequence>
<evidence type="ECO:0000256" key="1">
    <source>
        <dbReference type="ARBA" id="ARBA00004651"/>
    </source>
</evidence>
<dbReference type="PANTHER" id="PTHR35007:SF2">
    <property type="entry name" value="PILUS ASSEMBLE PROTEIN"/>
    <property type="match status" value="1"/>
</dbReference>
<keyword evidence="5 6" id="KW-0472">Membrane</keyword>
<keyword evidence="2" id="KW-1003">Cell membrane</keyword>
<evidence type="ECO:0000256" key="5">
    <source>
        <dbReference type="ARBA" id="ARBA00023136"/>
    </source>
</evidence>
<proteinExistence type="predicted"/>
<evidence type="ECO:0000256" key="2">
    <source>
        <dbReference type="ARBA" id="ARBA00022475"/>
    </source>
</evidence>
<feature type="domain" description="Type II secretion system protein GspF" evidence="7">
    <location>
        <begin position="156"/>
        <end position="282"/>
    </location>
</feature>
<evidence type="ECO:0000259" key="7">
    <source>
        <dbReference type="Pfam" id="PF00482"/>
    </source>
</evidence>
<evidence type="ECO:0000256" key="6">
    <source>
        <dbReference type="SAM" id="Phobius"/>
    </source>
</evidence>
<gene>
    <name evidence="8" type="ORF">HH212_24780</name>
</gene>
<dbReference type="Proteomes" id="UP000502415">
    <property type="component" value="Chromosome"/>
</dbReference>
<keyword evidence="3 6" id="KW-0812">Transmembrane</keyword>
<organism evidence="8 9">
    <name type="scientific">Massilia forsythiae</name>
    <dbReference type="NCBI Taxonomy" id="2728020"/>
    <lineage>
        <taxon>Bacteria</taxon>
        <taxon>Pseudomonadati</taxon>
        <taxon>Pseudomonadota</taxon>
        <taxon>Betaproteobacteria</taxon>
        <taxon>Burkholderiales</taxon>
        <taxon>Oxalobacteraceae</taxon>
        <taxon>Telluria group</taxon>
        <taxon>Massilia</taxon>
    </lineage>
</organism>
<dbReference type="RefSeq" id="WP_170204906.1">
    <property type="nucleotide sequence ID" value="NZ_CP051685.1"/>
</dbReference>
<evidence type="ECO:0000313" key="8">
    <source>
        <dbReference type="EMBL" id="QJE02825.1"/>
    </source>
</evidence>
<dbReference type="EMBL" id="CP051685">
    <property type="protein sequence ID" value="QJE02825.1"/>
    <property type="molecule type" value="Genomic_DNA"/>
</dbReference>
<evidence type="ECO:0000256" key="4">
    <source>
        <dbReference type="ARBA" id="ARBA00022989"/>
    </source>
</evidence>